<dbReference type="PANTHER" id="PTHR20941">
    <property type="entry name" value="FOLATE SYNTHESIS PROTEINS"/>
    <property type="match status" value="1"/>
</dbReference>
<keyword evidence="7 12" id="KW-0808">Transferase</keyword>
<dbReference type="InterPro" id="IPR000489">
    <property type="entry name" value="Pterin-binding_dom"/>
</dbReference>
<keyword evidence="9 12" id="KW-0460">Magnesium</keyword>
<dbReference type="PROSITE" id="PS50972">
    <property type="entry name" value="PTERIN_BINDING"/>
    <property type="match status" value="1"/>
</dbReference>
<dbReference type="PROSITE" id="PS00793">
    <property type="entry name" value="DHPS_2"/>
    <property type="match status" value="1"/>
</dbReference>
<comment type="cofactor">
    <cofactor evidence="2 12">
        <name>Mg(2+)</name>
        <dbReference type="ChEBI" id="CHEBI:18420"/>
    </cofactor>
</comment>
<evidence type="ECO:0000256" key="8">
    <source>
        <dbReference type="ARBA" id="ARBA00022723"/>
    </source>
</evidence>
<dbReference type="GO" id="GO:0004156">
    <property type="term" value="F:dihydropteroate synthase activity"/>
    <property type="evidence" value="ECO:0007669"/>
    <property type="project" value="UniProtKB-EC"/>
</dbReference>
<evidence type="ECO:0000256" key="6">
    <source>
        <dbReference type="ARBA" id="ARBA00016919"/>
    </source>
</evidence>
<dbReference type="Gene3D" id="3.20.20.20">
    <property type="entry name" value="Dihydropteroate synthase-like"/>
    <property type="match status" value="1"/>
</dbReference>
<dbReference type="InterPro" id="IPR006390">
    <property type="entry name" value="DHP_synth_dom"/>
</dbReference>
<evidence type="ECO:0000256" key="1">
    <source>
        <dbReference type="ARBA" id="ARBA00000012"/>
    </source>
</evidence>
<dbReference type="SUPFAM" id="SSF51717">
    <property type="entry name" value="Dihydropteroate synthetase-like"/>
    <property type="match status" value="1"/>
</dbReference>
<gene>
    <name evidence="14" type="ORF">A2W18_10015</name>
</gene>
<name>A0A1F6VIH2_9PROT</name>
<evidence type="ECO:0000256" key="7">
    <source>
        <dbReference type="ARBA" id="ARBA00022679"/>
    </source>
</evidence>
<dbReference type="GO" id="GO:0046654">
    <property type="term" value="P:tetrahydrofolate biosynthetic process"/>
    <property type="evidence" value="ECO:0007669"/>
    <property type="project" value="UniProtKB-UniPathway"/>
</dbReference>
<comment type="pathway">
    <text evidence="3 12">Cofactor biosynthesis; tetrahydrofolate biosynthesis; 7,8-dihydrofolate from 2-amino-4-hydroxy-6-hydroxymethyl-7,8-dihydropteridine diphosphate and 4-aminobenzoate: step 1/2.</text>
</comment>
<dbReference type="FunFam" id="3.20.20.20:FF:000006">
    <property type="entry name" value="Dihydropteroate synthase"/>
    <property type="match status" value="1"/>
</dbReference>
<evidence type="ECO:0000256" key="11">
    <source>
        <dbReference type="ARBA" id="ARBA00030193"/>
    </source>
</evidence>
<evidence type="ECO:0000256" key="3">
    <source>
        <dbReference type="ARBA" id="ARBA00004763"/>
    </source>
</evidence>
<proteinExistence type="inferred from homology"/>
<evidence type="ECO:0000259" key="13">
    <source>
        <dbReference type="PROSITE" id="PS50972"/>
    </source>
</evidence>
<dbReference type="Pfam" id="PF00809">
    <property type="entry name" value="Pterin_bind"/>
    <property type="match status" value="1"/>
</dbReference>
<dbReference type="PROSITE" id="PS00792">
    <property type="entry name" value="DHPS_1"/>
    <property type="match status" value="1"/>
</dbReference>
<protein>
    <recommendedName>
        <fullName evidence="6 12">Dihydropteroate synthase</fullName>
        <shortName evidence="12">DHPS</shortName>
        <ecNumber evidence="5 12">2.5.1.15</ecNumber>
    </recommendedName>
    <alternativeName>
        <fullName evidence="11 12">Dihydropteroate pyrophosphorylase</fullName>
    </alternativeName>
</protein>
<dbReference type="EMBL" id="MFSP01000022">
    <property type="protein sequence ID" value="OGI69379.1"/>
    <property type="molecule type" value="Genomic_DNA"/>
</dbReference>
<dbReference type="InterPro" id="IPR011005">
    <property type="entry name" value="Dihydropteroate_synth-like_sf"/>
</dbReference>
<dbReference type="GO" id="GO:0046656">
    <property type="term" value="P:folic acid biosynthetic process"/>
    <property type="evidence" value="ECO:0007669"/>
    <property type="project" value="UniProtKB-KW"/>
</dbReference>
<comment type="function">
    <text evidence="12">Catalyzes the condensation of para-aminobenzoate (pABA) with 6-hydroxymethyl-7,8-dihydropterin diphosphate (DHPt-PP) to form 7,8-dihydropteroate (H2Pte), the immediate precursor of folate derivatives.</text>
</comment>
<organism evidence="14 15">
    <name type="scientific">Candidatus Muproteobacteria bacterium RBG_16_60_9</name>
    <dbReference type="NCBI Taxonomy" id="1817755"/>
    <lineage>
        <taxon>Bacteria</taxon>
        <taxon>Pseudomonadati</taxon>
        <taxon>Pseudomonadota</taxon>
        <taxon>Candidatus Muproteobacteria</taxon>
    </lineage>
</organism>
<accession>A0A1F6VIH2</accession>
<comment type="caution">
    <text evidence="14">The sequence shown here is derived from an EMBL/GenBank/DDBJ whole genome shotgun (WGS) entry which is preliminary data.</text>
</comment>
<dbReference type="Proteomes" id="UP000179076">
    <property type="component" value="Unassembled WGS sequence"/>
</dbReference>
<evidence type="ECO:0000256" key="12">
    <source>
        <dbReference type="RuleBase" id="RU361205"/>
    </source>
</evidence>
<evidence type="ECO:0000256" key="4">
    <source>
        <dbReference type="ARBA" id="ARBA00009503"/>
    </source>
</evidence>
<dbReference type="InterPro" id="IPR045031">
    <property type="entry name" value="DHP_synth-like"/>
</dbReference>
<evidence type="ECO:0000313" key="15">
    <source>
        <dbReference type="Proteomes" id="UP000179076"/>
    </source>
</evidence>
<evidence type="ECO:0000256" key="10">
    <source>
        <dbReference type="ARBA" id="ARBA00022909"/>
    </source>
</evidence>
<dbReference type="GO" id="GO:0046872">
    <property type="term" value="F:metal ion binding"/>
    <property type="evidence" value="ECO:0007669"/>
    <property type="project" value="UniProtKB-KW"/>
</dbReference>
<evidence type="ECO:0000256" key="5">
    <source>
        <dbReference type="ARBA" id="ARBA00012458"/>
    </source>
</evidence>
<dbReference type="AlphaFoldDB" id="A0A1F6VIH2"/>
<sequence length="280" mass="29278">MNQLDCGGRVLDLSRVAIMGILNVTPDSFSDGGAFLDRERAVAHARAMVADGADIIDVGGESTRPGAASVTAAQEIDRVVPVIEVLARAVSVPISIDTSKPEVMRAAVAAGAGMINDVRALRESGALAAAAALQRPVCLMHMHGEPGTMQQNPEYGDVVGNVRDYLHARVAVAVAAGIAREHIVVDPGFGFGKTVAHNLELLRRLAELSELGPLLVGLSRKSMIGKLLGLPVAQRQHASVALALTAAQNGASILRVHDVAATVQAVRMWEAVNPRATDYA</sequence>
<feature type="domain" description="Pterin-binding" evidence="13">
    <location>
        <begin position="16"/>
        <end position="267"/>
    </location>
</feature>
<dbReference type="UniPathway" id="UPA00077">
    <property type="reaction ID" value="UER00156"/>
</dbReference>
<evidence type="ECO:0000256" key="9">
    <source>
        <dbReference type="ARBA" id="ARBA00022842"/>
    </source>
</evidence>
<evidence type="ECO:0000313" key="14">
    <source>
        <dbReference type="EMBL" id="OGI69379.1"/>
    </source>
</evidence>
<evidence type="ECO:0000256" key="2">
    <source>
        <dbReference type="ARBA" id="ARBA00001946"/>
    </source>
</evidence>
<keyword evidence="10 12" id="KW-0289">Folate biosynthesis</keyword>
<comment type="similarity">
    <text evidence="4 12">Belongs to the DHPS family.</text>
</comment>
<comment type="catalytic activity">
    <reaction evidence="1">
        <text>(7,8-dihydropterin-6-yl)methyl diphosphate + 4-aminobenzoate = 7,8-dihydropteroate + diphosphate</text>
        <dbReference type="Rhea" id="RHEA:19949"/>
        <dbReference type="ChEBI" id="CHEBI:17836"/>
        <dbReference type="ChEBI" id="CHEBI:17839"/>
        <dbReference type="ChEBI" id="CHEBI:33019"/>
        <dbReference type="ChEBI" id="CHEBI:72950"/>
        <dbReference type="EC" id="2.5.1.15"/>
    </reaction>
</comment>
<reference evidence="14 15" key="1">
    <citation type="journal article" date="2016" name="Nat. Commun.">
        <title>Thousands of microbial genomes shed light on interconnected biogeochemical processes in an aquifer system.</title>
        <authorList>
            <person name="Anantharaman K."/>
            <person name="Brown C.T."/>
            <person name="Hug L.A."/>
            <person name="Sharon I."/>
            <person name="Castelle C.J."/>
            <person name="Probst A.J."/>
            <person name="Thomas B.C."/>
            <person name="Singh A."/>
            <person name="Wilkins M.J."/>
            <person name="Karaoz U."/>
            <person name="Brodie E.L."/>
            <person name="Williams K.H."/>
            <person name="Hubbard S.S."/>
            <person name="Banfield J.F."/>
        </authorList>
    </citation>
    <scope>NUCLEOTIDE SEQUENCE [LARGE SCALE GENOMIC DNA]</scope>
</reference>
<dbReference type="CDD" id="cd00739">
    <property type="entry name" value="DHPS"/>
    <property type="match status" value="1"/>
</dbReference>
<dbReference type="PANTHER" id="PTHR20941:SF1">
    <property type="entry name" value="FOLIC ACID SYNTHESIS PROTEIN FOL1"/>
    <property type="match status" value="1"/>
</dbReference>
<dbReference type="NCBIfam" id="TIGR01496">
    <property type="entry name" value="DHPS"/>
    <property type="match status" value="1"/>
</dbReference>
<dbReference type="GO" id="GO:0005829">
    <property type="term" value="C:cytosol"/>
    <property type="evidence" value="ECO:0007669"/>
    <property type="project" value="TreeGrafter"/>
</dbReference>
<keyword evidence="8 12" id="KW-0479">Metal-binding</keyword>
<dbReference type="EC" id="2.5.1.15" evidence="5 12"/>